<keyword evidence="1" id="KW-0472">Membrane</keyword>
<evidence type="ECO:0000313" key="2">
    <source>
        <dbReference type="EMBL" id="TFC45935.1"/>
    </source>
</evidence>
<reference evidence="2 3" key="1">
    <citation type="submission" date="2019-03" db="EMBL/GenBank/DDBJ databases">
        <title>Genomics of glacier-inhabiting Cryobacterium strains.</title>
        <authorList>
            <person name="Liu Q."/>
            <person name="Xin Y.-H."/>
        </authorList>
    </citation>
    <scope>NUCLEOTIDE SEQUENCE [LARGE SCALE GENOMIC DNA]</scope>
    <source>
        <strain evidence="3">TMT1-22</strain>
    </source>
</reference>
<comment type="caution">
    <text evidence="2">The sequence shown here is derived from an EMBL/GenBank/DDBJ whole genome shotgun (WGS) entry which is preliminary data.</text>
</comment>
<organism evidence="2 3">
    <name type="scientific">Cryobacterium shii</name>
    <dbReference type="NCBI Taxonomy" id="1259235"/>
    <lineage>
        <taxon>Bacteria</taxon>
        <taxon>Bacillati</taxon>
        <taxon>Actinomycetota</taxon>
        <taxon>Actinomycetes</taxon>
        <taxon>Micrococcales</taxon>
        <taxon>Microbacteriaceae</taxon>
        <taxon>Cryobacterium</taxon>
    </lineage>
</organism>
<keyword evidence="3" id="KW-1185">Reference proteome</keyword>
<gene>
    <name evidence="2" type="ORF">E3O49_10360</name>
</gene>
<feature type="transmembrane region" description="Helical" evidence="1">
    <location>
        <begin position="209"/>
        <end position="230"/>
    </location>
</feature>
<evidence type="ECO:0000256" key="1">
    <source>
        <dbReference type="SAM" id="Phobius"/>
    </source>
</evidence>
<dbReference type="AlphaFoldDB" id="A0AAQ2HFG6"/>
<feature type="transmembrane region" description="Helical" evidence="1">
    <location>
        <begin position="20"/>
        <end position="39"/>
    </location>
</feature>
<sequence length="238" mass="24790">MGGVSIVLMVLRGGWSVDLNIAHIMVAASVVVAFVGWVVSRAFFSAGRSVAVAGTLVTAGAVALAGIASAATLGPGHIVASDVPVLPLGLALLAPGVVTLGVSIRMPQQTLRESWDDTEWLSRFRGGLRARLVPAATARGHVAEIKQSLGAGGASAYAEYGHPLGLARELAEADRTARARRWWVSTLAGTVTPLVIATLIFTMQSWGVLTIPVVIFLLLSALVTPGVGWADRPWAKEQ</sequence>
<feature type="transmembrane region" description="Helical" evidence="1">
    <location>
        <begin position="51"/>
        <end position="73"/>
    </location>
</feature>
<dbReference type="EMBL" id="SOFY01000056">
    <property type="protein sequence ID" value="TFC45935.1"/>
    <property type="molecule type" value="Genomic_DNA"/>
</dbReference>
<proteinExistence type="predicted"/>
<feature type="transmembrane region" description="Helical" evidence="1">
    <location>
        <begin position="85"/>
        <end position="104"/>
    </location>
</feature>
<protein>
    <submittedName>
        <fullName evidence="2">Uncharacterized protein</fullName>
    </submittedName>
</protein>
<feature type="transmembrane region" description="Helical" evidence="1">
    <location>
        <begin position="182"/>
        <end position="203"/>
    </location>
</feature>
<keyword evidence="1" id="KW-0812">Transmembrane</keyword>
<dbReference type="Proteomes" id="UP000297403">
    <property type="component" value="Unassembled WGS sequence"/>
</dbReference>
<name>A0AAQ2HFG6_9MICO</name>
<accession>A0AAQ2HFG6</accession>
<keyword evidence="1" id="KW-1133">Transmembrane helix</keyword>
<evidence type="ECO:0000313" key="3">
    <source>
        <dbReference type="Proteomes" id="UP000297403"/>
    </source>
</evidence>